<reference evidence="2 3" key="1">
    <citation type="submission" date="2020-04" db="EMBL/GenBank/DDBJ databases">
        <authorList>
            <person name="Alioto T."/>
            <person name="Alioto T."/>
            <person name="Gomez Garrido J."/>
        </authorList>
    </citation>
    <scope>NUCLEOTIDE SEQUENCE [LARGE SCALE GENOMIC DNA]</scope>
</reference>
<dbReference type="OrthoDB" id="6435218at2759"/>
<accession>A0A8S1E5L0</accession>
<sequence length="100" mass="11388">MLYRSKRRGERREESETQNYPARETRSLFVPDPVTEDLTRKFIKAVSSVDREQGCKRPAFKNTQCSAHDLDFKTTSPCGILQPGVRNDPTLRNSAAMGQI</sequence>
<keyword evidence="3" id="KW-1185">Reference proteome</keyword>
<feature type="region of interest" description="Disordered" evidence="1">
    <location>
        <begin position="1"/>
        <end position="25"/>
    </location>
</feature>
<organism evidence="2 3">
    <name type="scientific">Cloeon dipterum</name>
    <dbReference type="NCBI Taxonomy" id="197152"/>
    <lineage>
        <taxon>Eukaryota</taxon>
        <taxon>Metazoa</taxon>
        <taxon>Ecdysozoa</taxon>
        <taxon>Arthropoda</taxon>
        <taxon>Hexapoda</taxon>
        <taxon>Insecta</taxon>
        <taxon>Pterygota</taxon>
        <taxon>Palaeoptera</taxon>
        <taxon>Ephemeroptera</taxon>
        <taxon>Pisciforma</taxon>
        <taxon>Baetidae</taxon>
        <taxon>Cloeon</taxon>
    </lineage>
</organism>
<protein>
    <submittedName>
        <fullName evidence="2">Uncharacterized protein</fullName>
    </submittedName>
</protein>
<name>A0A8S1E5L0_9INSE</name>
<evidence type="ECO:0000313" key="2">
    <source>
        <dbReference type="EMBL" id="CAB3385357.1"/>
    </source>
</evidence>
<dbReference type="AlphaFoldDB" id="A0A8S1E5L0"/>
<comment type="caution">
    <text evidence="2">The sequence shown here is derived from an EMBL/GenBank/DDBJ whole genome shotgun (WGS) entry which is preliminary data.</text>
</comment>
<dbReference type="Proteomes" id="UP000494165">
    <property type="component" value="Unassembled WGS sequence"/>
</dbReference>
<evidence type="ECO:0000313" key="3">
    <source>
        <dbReference type="Proteomes" id="UP000494165"/>
    </source>
</evidence>
<dbReference type="EMBL" id="CADEPI010000408">
    <property type="protein sequence ID" value="CAB3385357.1"/>
    <property type="molecule type" value="Genomic_DNA"/>
</dbReference>
<gene>
    <name evidence="2" type="ORF">CLODIP_2_CD01104</name>
</gene>
<evidence type="ECO:0000256" key="1">
    <source>
        <dbReference type="SAM" id="MobiDB-lite"/>
    </source>
</evidence>
<proteinExistence type="predicted"/>